<keyword evidence="2" id="KW-0472">Membrane</keyword>
<evidence type="ECO:0000256" key="3">
    <source>
        <dbReference type="SAM" id="SignalP"/>
    </source>
</evidence>
<feature type="transmembrane region" description="Helical" evidence="2">
    <location>
        <begin position="40"/>
        <end position="59"/>
    </location>
</feature>
<name>A0AAQ3R9X9_9PEZI</name>
<feature type="chain" id="PRO_5042901364" evidence="3">
    <location>
        <begin position="25"/>
        <end position="179"/>
    </location>
</feature>
<sequence>MLTLPLQSIIGLSLLSLAPLIVVAANQVKTTDKDGFEIKMTVTALSTLFLSLSGLIAHFEALGQRRAQRSGAFALLAANAGLAYHLFYGRSGLWEDALLYTVLPAFGGLIAGALDRHGASDETCRQNKDASKMEASVKALEEEVKLLKESCDTLSRKWHQIDPENSRLKQRIETAWDRD</sequence>
<keyword evidence="3" id="KW-0732">Signal</keyword>
<gene>
    <name evidence="4" type="ORF">R9X50_00408300</name>
</gene>
<keyword evidence="2" id="KW-0812">Transmembrane</keyword>
<protein>
    <submittedName>
        <fullName evidence="4">Uncharacterized protein</fullName>
    </submittedName>
</protein>
<keyword evidence="2" id="KW-1133">Transmembrane helix</keyword>
<feature type="transmembrane region" description="Helical" evidence="2">
    <location>
        <begin position="97"/>
        <end position="114"/>
    </location>
</feature>
<evidence type="ECO:0000256" key="2">
    <source>
        <dbReference type="SAM" id="Phobius"/>
    </source>
</evidence>
<keyword evidence="5" id="KW-1185">Reference proteome</keyword>
<dbReference type="AlphaFoldDB" id="A0AAQ3R9X9"/>
<feature type="coiled-coil region" evidence="1">
    <location>
        <begin position="130"/>
        <end position="157"/>
    </location>
</feature>
<evidence type="ECO:0000313" key="5">
    <source>
        <dbReference type="Proteomes" id="UP001303373"/>
    </source>
</evidence>
<dbReference type="Proteomes" id="UP001303373">
    <property type="component" value="Chromosome 5"/>
</dbReference>
<feature type="transmembrane region" description="Helical" evidence="2">
    <location>
        <begin position="71"/>
        <end position="91"/>
    </location>
</feature>
<feature type="signal peptide" evidence="3">
    <location>
        <begin position="1"/>
        <end position="24"/>
    </location>
</feature>
<evidence type="ECO:0000313" key="4">
    <source>
        <dbReference type="EMBL" id="WPH01246.1"/>
    </source>
</evidence>
<accession>A0AAQ3R9X9</accession>
<dbReference type="EMBL" id="CP138584">
    <property type="protein sequence ID" value="WPH01246.1"/>
    <property type="molecule type" value="Genomic_DNA"/>
</dbReference>
<organism evidence="4 5">
    <name type="scientific">Acrodontium crateriforme</name>
    <dbReference type="NCBI Taxonomy" id="150365"/>
    <lineage>
        <taxon>Eukaryota</taxon>
        <taxon>Fungi</taxon>
        <taxon>Dikarya</taxon>
        <taxon>Ascomycota</taxon>
        <taxon>Pezizomycotina</taxon>
        <taxon>Dothideomycetes</taxon>
        <taxon>Dothideomycetidae</taxon>
        <taxon>Mycosphaerellales</taxon>
        <taxon>Teratosphaeriaceae</taxon>
        <taxon>Acrodontium</taxon>
    </lineage>
</organism>
<evidence type="ECO:0000256" key="1">
    <source>
        <dbReference type="SAM" id="Coils"/>
    </source>
</evidence>
<keyword evidence="1" id="KW-0175">Coiled coil</keyword>
<reference evidence="4 5" key="1">
    <citation type="submission" date="2023-11" db="EMBL/GenBank/DDBJ databases">
        <title>An acidophilic fungus is an integral part of prey digestion in a carnivorous sundew plant.</title>
        <authorList>
            <person name="Tsai I.J."/>
        </authorList>
    </citation>
    <scope>NUCLEOTIDE SEQUENCE [LARGE SCALE GENOMIC DNA]</scope>
    <source>
        <strain evidence="4">169a</strain>
    </source>
</reference>
<proteinExistence type="predicted"/>